<dbReference type="HOGENOM" id="CLU_022283_0_0_4"/>
<dbReference type="InterPro" id="IPR051451">
    <property type="entry name" value="PhoH2-like"/>
</dbReference>
<evidence type="ECO:0000256" key="1">
    <source>
        <dbReference type="ARBA" id="ARBA00010393"/>
    </source>
</evidence>
<dbReference type="STRING" id="1223802.SUTH_01501"/>
<dbReference type="SUPFAM" id="SSF88723">
    <property type="entry name" value="PIN domain-like"/>
    <property type="match status" value="1"/>
</dbReference>
<dbReference type="GO" id="GO:0005524">
    <property type="term" value="F:ATP binding"/>
    <property type="evidence" value="ECO:0007669"/>
    <property type="project" value="UniProtKB-KW"/>
</dbReference>
<evidence type="ECO:0000259" key="5">
    <source>
        <dbReference type="SMART" id="SM00670"/>
    </source>
</evidence>
<organism evidence="6 7">
    <name type="scientific">Sulfuritalea hydrogenivorans sk43H</name>
    <dbReference type="NCBI Taxonomy" id="1223802"/>
    <lineage>
        <taxon>Bacteria</taxon>
        <taxon>Pseudomonadati</taxon>
        <taxon>Pseudomonadota</taxon>
        <taxon>Betaproteobacteria</taxon>
        <taxon>Nitrosomonadales</taxon>
        <taxon>Sterolibacteriaceae</taxon>
        <taxon>Sulfuritalea</taxon>
    </lineage>
</organism>
<keyword evidence="3" id="KW-0067">ATP-binding</keyword>
<evidence type="ECO:0000313" key="7">
    <source>
        <dbReference type="Proteomes" id="UP000031637"/>
    </source>
</evidence>
<dbReference type="CDD" id="cd09883">
    <property type="entry name" value="PIN_VapC_PhoHL-ATPase"/>
    <property type="match status" value="1"/>
</dbReference>
<name>W0SEY5_9PROT</name>
<accession>W0SEY5</accession>
<keyword evidence="7" id="KW-1185">Reference proteome</keyword>
<dbReference type="FunFam" id="3.40.50.300:FF:000013">
    <property type="entry name" value="PhoH family ATPase"/>
    <property type="match status" value="1"/>
</dbReference>
<feature type="domain" description="PIN" evidence="5">
    <location>
        <begin position="15"/>
        <end position="150"/>
    </location>
</feature>
<dbReference type="PANTHER" id="PTHR30473:SF2">
    <property type="entry name" value="PIN DOMAIN-CONTAINING PROTEIN"/>
    <property type="match status" value="1"/>
</dbReference>
<dbReference type="InterPro" id="IPR003714">
    <property type="entry name" value="PhoH"/>
</dbReference>
<protein>
    <submittedName>
        <fullName evidence="6">PhoH-related protein</fullName>
    </submittedName>
</protein>
<dbReference type="Proteomes" id="UP000031637">
    <property type="component" value="Chromosome"/>
</dbReference>
<evidence type="ECO:0000313" key="6">
    <source>
        <dbReference type="EMBL" id="BAO29300.1"/>
    </source>
</evidence>
<comment type="similarity">
    <text evidence="1">Belongs to the PhoH family.</text>
</comment>
<comment type="similarity">
    <text evidence="4">In the N-terminal section; belongs to the PINc/VapC protein family.</text>
</comment>
<dbReference type="RefSeq" id="WP_041098295.1">
    <property type="nucleotide sequence ID" value="NZ_AP012547.1"/>
</dbReference>
<dbReference type="Gene3D" id="3.40.50.1010">
    <property type="entry name" value="5'-nuclease"/>
    <property type="match status" value="1"/>
</dbReference>
<dbReference type="InterPro" id="IPR002716">
    <property type="entry name" value="PIN_dom"/>
</dbReference>
<proteinExistence type="inferred from homology"/>
<gene>
    <name evidence="6" type="ORF">SUTH_01501</name>
</gene>
<dbReference type="KEGG" id="shd:SUTH_01501"/>
<sequence>MNAKRAKTHKSPVTKLFVLDTNVLMHDPLSLFRFEEHDIYVPMMTLEELDANKKGMSEVARNARQASRLMDEIVSGAEHNMAHGIALTGPSRQLATGHLFFQTEAINGVLPISLPTAKADNQIIGVVMHLCQKFPKRPVILVSKDINMRIKARALGLEAQDYFNDKVLEDTDLLYTGTLELPPDFWDTHAKGLESWKKDSRTYYRIKGPLCPDLLVNEFVWQEGPQPLQAWVRVGAGKTAELETLIDYSHAKNAVWGITARNREQNFALNLLMNPEIDFVTLLGQAGTGKTLLTLAAALTQTLETKLFAEIIITRVTVPVGEDIGFLPGTEEEKMTPWMGALEDNLDVLNKPAETPAGGPGASAGSYGGDWGRAATMDLIRSRIKIKSLNFMRGRTFMNKFLIIDEAQNLTPKQMKTLITRAGPGTKVVCLGNIAQIDTPYLTEGSSGLTYVVDRFKGWSHSGHVTLQRGERSRLADHAAEVL</sequence>
<evidence type="ECO:0000256" key="4">
    <source>
        <dbReference type="ARBA" id="ARBA00046345"/>
    </source>
</evidence>
<dbReference type="AlphaFoldDB" id="W0SEY5"/>
<dbReference type="GO" id="GO:0005829">
    <property type="term" value="C:cytosol"/>
    <property type="evidence" value="ECO:0007669"/>
    <property type="project" value="TreeGrafter"/>
</dbReference>
<reference evidence="6 7" key="1">
    <citation type="journal article" date="2014" name="Syst. Appl. Microbiol.">
        <title>Complete genomes of freshwater sulfur oxidizers Sulfuricella denitrificans skB26 and Sulfuritalea hydrogenivorans sk43H: genetic insights into the sulfur oxidation pathway of betaproteobacteria.</title>
        <authorList>
            <person name="Watanabe T."/>
            <person name="Kojima H."/>
            <person name="Fukui M."/>
        </authorList>
    </citation>
    <scope>NUCLEOTIDE SEQUENCE [LARGE SCALE GENOMIC DNA]</scope>
    <source>
        <strain evidence="6">DSM22779</strain>
    </source>
</reference>
<dbReference type="OrthoDB" id="9766527at2"/>
<dbReference type="Pfam" id="PF02562">
    <property type="entry name" value="PhoH"/>
    <property type="match status" value="1"/>
</dbReference>
<dbReference type="SMART" id="SM00670">
    <property type="entry name" value="PINc"/>
    <property type="match status" value="1"/>
</dbReference>
<dbReference type="EMBL" id="AP012547">
    <property type="protein sequence ID" value="BAO29300.1"/>
    <property type="molecule type" value="Genomic_DNA"/>
</dbReference>
<dbReference type="InterPro" id="IPR029060">
    <property type="entry name" value="PIN-like_dom_sf"/>
</dbReference>
<dbReference type="Gene3D" id="3.40.50.300">
    <property type="entry name" value="P-loop containing nucleotide triphosphate hydrolases"/>
    <property type="match status" value="1"/>
</dbReference>
<dbReference type="SUPFAM" id="SSF52540">
    <property type="entry name" value="P-loop containing nucleoside triphosphate hydrolases"/>
    <property type="match status" value="1"/>
</dbReference>
<keyword evidence="2" id="KW-0547">Nucleotide-binding</keyword>
<evidence type="ECO:0000256" key="3">
    <source>
        <dbReference type="ARBA" id="ARBA00022840"/>
    </source>
</evidence>
<dbReference type="Pfam" id="PF13638">
    <property type="entry name" value="PIN_4"/>
    <property type="match status" value="1"/>
</dbReference>
<dbReference type="InterPro" id="IPR027417">
    <property type="entry name" value="P-loop_NTPase"/>
</dbReference>
<dbReference type="PANTHER" id="PTHR30473">
    <property type="entry name" value="PROTEIN PHOH"/>
    <property type="match status" value="1"/>
</dbReference>
<evidence type="ECO:0000256" key="2">
    <source>
        <dbReference type="ARBA" id="ARBA00022741"/>
    </source>
</evidence>